<gene>
    <name evidence="3" type="ORF">AUJ73_00420</name>
</gene>
<dbReference type="Gene3D" id="3.40.50.880">
    <property type="match status" value="1"/>
</dbReference>
<dbReference type="NCBIfam" id="TIGR00566">
    <property type="entry name" value="trpG_papA"/>
    <property type="match status" value="1"/>
</dbReference>
<reference evidence="3 4" key="1">
    <citation type="journal article" date="2016" name="Environ. Microbiol.">
        <title>Genomic resolution of a cold subsurface aquifer community provides metabolic insights for novel microbes adapted to high CO concentrations.</title>
        <authorList>
            <person name="Probst A.J."/>
            <person name="Castelle C.J."/>
            <person name="Singh A."/>
            <person name="Brown C.T."/>
            <person name="Anantharaman K."/>
            <person name="Sharon I."/>
            <person name="Hug L.A."/>
            <person name="Burstein D."/>
            <person name="Emerson J.B."/>
            <person name="Thomas B.C."/>
            <person name="Banfield J.F."/>
        </authorList>
    </citation>
    <scope>NUCLEOTIDE SEQUENCE [LARGE SCALE GENOMIC DNA]</scope>
    <source>
        <strain evidence="3">CG1_02_37_22</strain>
    </source>
</reference>
<dbReference type="AlphaFoldDB" id="A0A1J4TY58"/>
<accession>A0A1J4TY58</accession>
<dbReference type="Pfam" id="PF00117">
    <property type="entry name" value="GATase"/>
    <property type="match status" value="1"/>
</dbReference>
<dbReference type="InterPro" id="IPR050472">
    <property type="entry name" value="Anth_synth/Amidotransfase"/>
</dbReference>
<comment type="caution">
    <text evidence="3">The sequence shown here is derived from an EMBL/GenBank/DDBJ whole genome shotgun (WGS) entry which is preliminary data.</text>
</comment>
<dbReference type="PROSITE" id="PS51273">
    <property type="entry name" value="GATASE_TYPE_1"/>
    <property type="match status" value="1"/>
</dbReference>
<dbReference type="EMBL" id="MNUY01000007">
    <property type="protein sequence ID" value="OIO15541.1"/>
    <property type="molecule type" value="Genomic_DNA"/>
</dbReference>
<dbReference type="Proteomes" id="UP000183120">
    <property type="component" value="Unassembled WGS sequence"/>
</dbReference>
<proteinExistence type="predicted"/>
<dbReference type="InterPro" id="IPR006221">
    <property type="entry name" value="TrpG/PapA_dom"/>
</dbReference>
<evidence type="ECO:0000313" key="3">
    <source>
        <dbReference type="EMBL" id="OIO15541.1"/>
    </source>
</evidence>
<evidence type="ECO:0000256" key="1">
    <source>
        <dbReference type="ARBA" id="ARBA00022962"/>
    </source>
</evidence>
<dbReference type="STRING" id="1805209.AUJ73_00420"/>
<dbReference type="PRINTS" id="PR00099">
    <property type="entry name" value="CPSGATASE"/>
</dbReference>
<evidence type="ECO:0000313" key="4">
    <source>
        <dbReference type="Proteomes" id="UP000183120"/>
    </source>
</evidence>
<name>A0A1J4TY58_9BACT</name>
<dbReference type="PANTHER" id="PTHR43418:SF4">
    <property type="entry name" value="MULTIFUNCTIONAL TRYPTOPHAN BIOSYNTHESIS PROTEIN"/>
    <property type="match status" value="1"/>
</dbReference>
<dbReference type="GO" id="GO:0000162">
    <property type="term" value="P:L-tryptophan biosynthetic process"/>
    <property type="evidence" value="ECO:0007669"/>
    <property type="project" value="TreeGrafter"/>
</dbReference>
<feature type="domain" description="Glutamine amidotransferase" evidence="2">
    <location>
        <begin position="4"/>
        <end position="190"/>
    </location>
</feature>
<dbReference type="InterPro" id="IPR029062">
    <property type="entry name" value="Class_I_gatase-like"/>
</dbReference>
<dbReference type="PRINTS" id="PR00097">
    <property type="entry name" value="ANTSNTHASEII"/>
</dbReference>
<organism evidence="3 4">
    <name type="scientific">Candidatus Gottesmanbacteria bacterium CG1_02_37_22</name>
    <dbReference type="NCBI Taxonomy" id="1805209"/>
    <lineage>
        <taxon>Bacteria</taxon>
        <taxon>Candidatus Gottesmaniibacteriota</taxon>
    </lineage>
</organism>
<evidence type="ECO:0000259" key="2">
    <source>
        <dbReference type="Pfam" id="PF00117"/>
    </source>
</evidence>
<dbReference type="PRINTS" id="PR00096">
    <property type="entry name" value="GATASE"/>
</dbReference>
<sequence length="192" mass="21320">MKTLIIDNYDSFTYNLYQYIGELGGNPQVHRNDKLTINKVKSNCYSHIVISPGPGNPTDPKYFGICKEVILTFGKVVPILGVCLGHQGIISCFGGKIVRASQIKHGKTSIIQHNQKGIFADVKNPLVGMRYHSLMGEQESLPDNIKVTATSLDDQAIMGVKHKKYPIFGIQFHPESIGTEDGFKILQNFLEV</sequence>
<dbReference type="GO" id="GO:0005829">
    <property type="term" value="C:cytosol"/>
    <property type="evidence" value="ECO:0007669"/>
    <property type="project" value="TreeGrafter"/>
</dbReference>
<dbReference type="FunFam" id="3.40.50.880:FF:000003">
    <property type="entry name" value="Anthranilate synthase component II"/>
    <property type="match status" value="1"/>
</dbReference>
<dbReference type="GO" id="GO:0004049">
    <property type="term" value="F:anthranilate synthase activity"/>
    <property type="evidence" value="ECO:0007669"/>
    <property type="project" value="TreeGrafter"/>
</dbReference>
<dbReference type="CDD" id="cd01743">
    <property type="entry name" value="GATase1_Anthranilate_Synthase"/>
    <property type="match status" value="1"/>
</dbReference>
<protein>
    <submittedName>
        <fullName evidence="3">Aminodeoxychorismate/anthranilate synthase component II</fullName>
    </submittedName>
</protein>
<dbReference type="SUPFAM" id="SSF52317">
    <property type="entry name" value="Class I glutamine amidotransferase-like"/>
    <property type="match status" value="1"/>
</dbReference>
<dbReference type="PANTHER" id="PTHR43418">
    <property type="entry name" value="MULTIFUNCTIONAL TRYPTOPHAN BIOSYNTHESIS PROTEIN-RELATED"/>
    <property type="match status" value="1"/>
</dbReference>
<dbReference type="InterPro" id="IPR017926">
    <property type="entry name" value="GATASE"/>
</dbReference>
<keyword evidence="1" id="KW-0315">Glutamine amidotransferase</keyword>